<organism evidence="1 2">
    <name type="scientific">Sedimenticola thiotaurini</name>
    <dbReference type="NCBI Taxonomy" id="1543721"/>
    <lineage>
        <taxon>Bacteria</taxon>
        <taxon>Pseudomonadati</taxon>
        <taxon>Pseudomonadota</taxon>
        <taxon>Gammaproteobacteria</taxon>
        <taxon>Chromatiales</taxon>
        <taxon>Sedimenticolaceae</taxon>
        <taxon>Sedimenticola</taxon>
    </lineage>
</organism>
<proteinExistence type="predicted"/>
<reference evidence="1 2" key="1">
    <citation type="journal article" date="2015" name="Genome Announc.">
        <title>Complete Genome Sequence of Sedimenticola thiotaurini Strain SIP-G1, a Polyphosphate- and Polyhydroxyalkanoate-Accumulating Sulfur-Oxidizing Gammaproteobacterium Isolated from Salt Marsh Sediments.</title>
        <authorList>
            <person name="Flood B.E."/>
            <person name="Jones D.S."/>
            <person name="Bailey J.V."/>
        </authorList>
    </citation>
    <scope>NUCLEOTIDE SEQUENCE [LARGE SCALE GENOMIC DNA]</scope>
    <source>
        <strain evidence="1 2">SIP-G1</strain>
    </source>
</reference>
<dbReference type="EMBL" id="CP011412">
    <property type="protein sequence ID" value="AKH19397.1"/>
    <property type="molecule type" value="Genomic_DNA"/>
</dbReference>
<protein>
    <recommendedName>
        <fullName evidence="3">CoA transferase</fullName>
    </recommendedName>
</protein>
<evidence type="ECO:0000313" key="2">
    <source>
        <dbReference type="Proteomes" id="UP000034410"/>
    </source>
</evidence>
<accession>A0A0F7JUV7</accession>
<dbReference type="InterPro" id="IPR003673">
    <property type="entry name" value="CoA-Trfase_fam_III"/>
</dbReference>
<dbReference type="PANTHER" id="PTHR48228">
    <property type="entry name" value="SUCCINYL-COA--D-CITRAMALATE COA-TRANSFERASE"/>
    <property type="match status" value="1"/>
</dbReference>
<dbReference type="InterPro" id="IPR044855">
    <property type="entry name" value="CoA-Trfase_III_dom3_sf"/>
</dbReference>
<dbReference type="Gene3D" id="3.30.1540.10">
    <property type="entry name" value="formyl-coa transferase, domain 3"/>
    <property type="match status" value="1"/>
</dbReference>
<dbReference type="InterPro" id="IPR050509">
    <property type="entry name" value="CoA-transferase_III"/>
</dbReference>
<evidence type="ECO:0000313" key="1">
    <source>
        <dbReference type="EMBL" id="AKH19397.1"/>
    </source>
</evidence>
<dbReference type="AlphaFoldDB" id="A0A0F7JUV7"/>
<sequence length="369" mass="40820">MKNQSFLAGYRVLDLSQYIPGPFATRMLSDLGADVIKIEPPRGDPMRNFMLSDNATPSALYRHLNRGKRVVKLDLKSDQGKAELSRLLKNADVLLEAFRPGVMDRLGFDRARLEQLNPQLVHCALSGYGQNGPYRDHAGHDLNYCAASGALSATGTLAQPMIIFPPLADHAGAMQAVAAIQSALLGRAKSGKGAFIDISLFDSAMALQYLGLSEAKESAGVQREQLLLNGGAACYNIYQTADNQFLALAPLEAKFWRAFCEAVDRPAWIPRQLENMPQTVLIEELRELFLSQPLEHWQRLLGEVDCCFETIPSLDQTKHHPQVEARGLLNDWEPAYPAWINGAPCRLPNPLVEVGDGESVNWFTEDHPE</sequence>
<dbReference type="OrthoDB" id="9058532at2"/>
<dbReference type="KEGG" id="seds:AAY24_02460"/>
<dbReference type="PATRIC" id="fig|1543721.4.peg.517"/>
<dbReference type="GO" id="GO:0003824">
    <property type="term" value="F:catalytic activity"/>
    <property type="evidence" value="ECO:0007669"/>
    <property type="project" value="InterPro"/>
</dbReference>
<dbReference type="Gene3D" id="3.40.50.10540">
    <property type="entry name" value="Crotonobetainyl-coa:carnitine coa-transferase, domain 1"/>
    <property type="match status" value="1"/>
</dbReference>
<dbReference type="SUPFAM" id="SSF89796">
    <property type="entry name" value="CoA-transferase family III (CaiB/BaiF)"/>
    <property type="match status" value="1"/>
</dbReference>
<dbReference type="InterPro" id="IPR023606">
    <property type="entry name" value="CoA-Trfase_III_dom_1_sf"/>
</dbReference>
<gene>
    <name evidence="1" type="ORF">AAY24_02460</name>
</gene>
<name>A0A0F7JUV7_9GAMM</name>
<keyword evidence="2" id="KW-1185">Reference proteome</keyword>
<dbReference type="PANTHER" id="PTHR48228:SF5">
    <property type="entry name" value="ALPHA-METHYLACYL-COA RACEMASE"/>
    <property type="match status" value="1"/>
</dbReference>
<dbReference type="RefSeq" id="WP_046858336.1">
    <property type="nucleotide sequence ID" value="NZ_CP011412.1"/>
</dbReference>
<dbReference type="Pfam" id="PF02515">
    <property type="entry name" value="CoA_transf_3"/>
    <property type="match status" value="1"/>
</dbReference>
<evidence type="ECO:0008006" key="3">
    <source>
        <dbReference type="Google" id="ProtNLM"/>
    </source>
</evidence>
<dbReference type="Proteomes" id="UP000034410">
    <property type="component" value="Chromosome"/>
</dbReference>